<dbReference type="OMA" id="DTDIVRM"/>
<evidence type="ECO:0000313" key="4">
    <source>
        <dbReference type="Proteomes" id="UP000054771"/>
    </source>
</evidence>
<keyword evidence="4" id="KW-1185">Reference proteome</keyword>
<proteinExistence type="predicted"/>
<dbReference type="Pfam" id="PF10213">
    <property type="entry name" value="MRP-S28"/>
    <property type="match status" value="1"/>
</dbReference>
<evidence type="ECO:0000256" key="1">
    <source>
        <dbReference type="SAM" id="MobiDB-lite"/>
    </source>
</evidence>
<dbReference type="AlphaFoldDB" id="A0A0U5G0Z4"/>
<accession>A0A0U5G0Z4</accession>
<feature type="domain" description="Small ribosomal subunit protein mS35 mitochondrial conserved" evidence="2">
    <location>
        <begin position="193"/>
        <end position="314"/>
    </location>
</feature>
<dbReference type="PANTHER" id="PTHR13490:SF0">
    <property type="entry name" value="SMALL RIBOSOMAL SUBUNIT PROTEIN MS35"/>
    <property type="match status" value="1"/>
</dbReference>
<dbReference type="STRING" id="454130.A0A0U5G0Z4"/>
<evidence type="ECO:0000259" key="2">
    <source>
        <dbReference type="Pfam" id="PF10213"/>
    </source>
</evidence>
<dbReference type="GO" id="GO:0005763">
    <property type="term" value="C:mitochondrial small ribosomal subunit"/>
    <property type="evidence" value="ECO:0007669"/>
    <property type="project" value="TreeGrafter"/>
</dbReference>
<dbReference type="InterPro" id="IPR019349">
    <property type="entry name" value="Ribosomal_mS35_mit"/>
</dbReference>
<dbReference type="EMBL" id="CDMC01000005">
    <property type="protein sequence ID" value="CEL05318.1"/>
    <property type="molecule type" value="Genomic_DNA"/>
</dbReference>
<dbReference type="Proteomes" id="UP000054771">
    <property type="component" value="Unassembled WGS sequence"/>
</dbReference>
<dbReference type="GO" id="GO:0032543">
    <property type="term" value="P:mitochondrial translation"/>
    <property type="evidence" value="ECO:0007669"/>
    <property type="project" value="InterPro"/>
</dbReference>
<dbReference type="OrthoDB" id="283424at2759"/>
<dbReference type="GO" id="GO:0003735">
    <property type="term" value="F:structural constituent of ribosome"/>
    <property type="evidence" value="ECO:0007669"/>
    <property type="project" value="InterPro"/>
</dbReference>
<protein>
    <recommendedName>
        <fullName evidence="2">Small ribosomal subunit protein mS35 mitochondrial conserved domain-containing protein</fullName>
    </recommendedName>
</protein>
<gene>
    <name evidence="3" type="ORF">ASPCAL06436</name>
</gene>
<name>A0A0U5G0Z4_ASPCI</name>
<sequence length="389" mass="44553">MASLARYLGRSAGLVPRRSLIALNCRSFSSTTPILAPPDDPAIPRPPREPRPEELPAAPEYSPDQLTQEERSLYDMLSAEDRAKFDVDNAKMVAEYNDPAKRAKMFAEIDKEVNHLEREFPQRFEETLRGKPRGFWTEDEDDEFGIVDDTGEVVRDDEITTPAHAELELHREMREYARITAWDMPFLSKLAQPFTLPPQTHILRFRYTTYLGESHPAENKVVVELSSRDLVPTYLSEEQRQTFLKIVGPRFNPDTDIVRMSCEKFATRAQNKRYLGDLVGTLLKEAKEGDSFTDIPLDLRHHKPKPKVTFPESWIMTETRKKQLAATRAERIRLAHERQVTVDGKSVITEATKVLPALNPALRLKAAEEREKVAVRLSTSKLGSKRKIY</sequence>
<organism evidence="3 4">
    <name type="scientific">Aspergillus calidoustus</name>
    <dbReference type="NCBI Taxonomy" id="454130"/>
    <lineage>
        <taxon>Eukaryota</taxon>
        <taxon>Fungi</taxon>
        <taxon>Dikarya</taxon>
        <taxon>Ascomycota</taxon>
        <taxon>Pezizomycotina</taxon>
        <taxon>Eurotiomycetes</taxon>
        <taxon>Eurotiomycetidae</taxon>
        <taxon>Eurotiales</taxon>
        <taxon>Aspergillaceae</taxon>
        <taxon>Aspergillus</taxon>
        <taxon>Aspergillus subgen. Nidulantes</taxon>
    </lineage>
</organism>
<evidence type="ECO:0000313" key="3">
    <source>
        <dbReference type="EMBL" id="CEL05318.1"/>
    </source>
</evidence>
<reference evidence="4" key="1">
    <citation type="journal article" date="2016" name="Genome Announc.">
        <title>Draft genome sequences of fungus Aspergillus calidoustus.</title>
        <authorList>
            <person name="Horn F."/>
            <person name="Linde J."/>
            <person name="Mattern D.J."/>
            <person name="Walther G."/>
            <person name="Guthke R."/>
            <person name="Scherlach K."/>
            <person name="Martin K."/>
            <person name="Brakhage A.A."/>
            <person name="Petzke L."/>
            <person name="Valiante V."/>
        </authorList>
    </citation>
    <scope>NUCLEOTIDE SEQUENCE [LARGE SCALE GENOMIC DNA]</scope>
    <source>
        <strain evidence="4">SF006504</strain>
    </source>
</reference>
<feature type="region of interest" description="Disordered" evidence="1">
    <location>
        <begin position="31"/>
        <end position="66"/>
    </location>
</feature>
<dbReference type="PANTHER" id="PTHR13490">
    <property type="entry name" value="MITOCHONDRIAL 28S RIBOSOMAL PROTEIN S28"/>
    <property type="match status" value="1"/>
</dbReference>
<dbReference type="InterPro" id="IPR039848">
    <property type="entry name" value="Ribosomal_mS35_mt"/>
</dbReference>
<feature type="compositionally biased region" description="Pro residues" evidence="1">
    <location>
        <begin position="35"/>
        <end position="45"/>
    </location>
</feature>